<organism evidence="1 2">
    <name type="scientific">Hymenoscyphus albidus</name>
    <dbReference type="NCBI Taxonomy" id="595503"/>
    <lineage>
        <taxon>Eukaryota</taxon>
        <taxon>Fungi</taxon>
        <taxon>Dikarya</taxon>
        <taxon>Ascomycota</taxon>
        <taxon>Pezizomycotina</taxon>
        <taxon>Leotiomycetes</taxon>
        <taxon>Helotiales</taxon>
        <taxon>Helotiaceae</taxon>
        <taxon>Hymenoscyphus</taxon>
    </lineage>
</organism>
<protein>
    <submittedName>
        <fullName evidence="1">Uncharacterized protein</fullName>
    </submittedName>
</protein>
<proteinExistence type="predicted"/>
<reference evidence="1" key="1">
    <citation type="submission" date="2021-07" db="EMBL/GenBank/DDBJ databases">
        <authorList>
            <person name="Durling M."/>
        </authorList>
    </citation>
    <scope>NUCLEOTIDE SEQUENCE</scope>
</reference>
<comment type="caution">
    <text evidence="1">The sequence shown here is derived from an EMBL/GenBank/DDBJ whole genome shotgun (WGS) entry which is preliminary data.</text>
</comment>
<dbReference type="Proteomes" id="UP000701801">
    <property type="component" value="Unassembled WGS sequence"/>
</dbReference>
<dbReference type="AlphaFoldDB" id="A0A9N9Q4L6"/>
<dbReference type="OrthoDB" id="10402635at2759"/>
<accession>A0A9N9Q4L6</accession>
<dbReference type="EMBL" id="CAJVRM010000068">
    <property type="protein sequence ID" value="CAG8973366.1"/>
    <property type="molecule type" value="Genomic_DNA"/>
</dbReference>
<evidence type="ECO:0000313" key="2">
    <source>
        <dbReference type="Proteomes" id="UP000701801"/>
    </source>
</evidence>
<evidence type="ECO:0000313" key="1">
    <source>
        <dbReference type="EMBL" id="CAG8973366.1"/>
    </source>
</evidence>
<keyword evidence="2" id="KW-1185">Reference proteome</keyword>
<gene>
    <name evidence="1" type="ORF">HYALB_00000129</name>
</gene>
<name>A0A9N9Q4L6_9HELO</name>
<sequence>MAMEEPIEGRSSFQLYNEEDLPTSHTVEVAESVAAMKVAMKGRQPDPKRCIIFESGSGPIWKVLKT</sequence>